<dbReference type="RefSeq" id="WP_354016108.1">
    <property type="nucleotide sequence ID" value="NZ_JBEPMU010000009.1"/>
</dbReference>
<proteinExistence type="predicted"/>
<sequence length="99" mass="11143">MRISHGQAFPFGRYWIVVDAQTVSRPSMTGWIGRWEVYRGRPHSNKVPLRTGETDVEASKDLADILGRAFAIMITESMAPFHAKKKASNSFVEHTAIPK</sequence>
<evidence type="ECO:0000313" key="1">
    <source>
        <dbReference type="EMBL" id="MET3654769.1"/>
    </source>
</evidence>
<organism evidence="1 2">
    <name type="scientific">Dyella japonica</name>
    <dbReference type="NCBI Taxonomy" id="231455"/>
    <lineage>
        <taxon>Bacteria</taxon>
        <taxon>Pseudomonadati</taxon>
        <taxon>Pseudomonadota</taxon>
        <taxon>Gammaproteobacteria</taxon>
        <taxon>Lysobacterales</taxon>
        <taxon>Rhodanobacteraceae</taxon>
        <taxon>Dyella</taxon>
    </lineage>
</organism>
<dbReference type="Proteomes" id="UP001549184">
    <property type="component" value="Unassembled WGS sequence"/>
</dbReference>
<comment type="caution">
    <text evidence="1">The sequence shown here is derived from an EMBL/GenBank/DDBJ whole genome shotgun (WGS) entry which is preliminary data.</text>
</comment>
<evidence type="ECO:0000313" key="2">
    <source>
        <dbReference type="Proteomes" id="UP001549184"/>
    </source>
</evidence>
<protein>
    <submittedName>
        <fullName evidence="1">Uncharacterized protein</fullName>
    </submittedName>
</protein>
<accession>A0ABV2K3W2</accession>
<keyword evidence="2" id="KW-1185">Reference proteome</keyword>
<gene>
    <name evidence="1" type="ORF">ABIC75_004517</name>
</gene>
<dbReference type="EMBL" id="JBEPMU010000009">
    <property type="protein sequence ID" value="MET3654769.1"/>
    <property type="molecule type" value="Genomic_DNA"/>
</dbReference>
<reference evidence="1 2" key="1">
    <citation type="submission" date="2024-06" db="EMBL/GenBank/DDBJ databases">
        <title>Sorghum-associated microbial communities from plants grown in Nebraska, USA.</title>
        <authorList>
            <person name="Schachtman D."/>
        </authorList>
    </citation>
    <scope>NUCLEOTIDE SEQUENCE [LARGE SCALE GENOMIC DNA]</scope>
    <source>
        <strain evidence="1 2">1073</strain>
    </source>
</reference>
<name>A0ABV2K3W2_9GAMM</name>